<organism evidence="4 5">
    <name type="scientific">Psychrosphaera haliotis</name>
    <dbReference type="NCBI Taxonomy" id="555083"/>
    <lineage>
        <taxon>Bacteria</taxon>
        <taxon>Pseudomonadati</taxon>
        <taxon>Pseudomonadota</taxon>
        <taxon>Gammaproteobacteria</taxon>
        <taxon>Alteromonadales</taxon>
        <taxon>Pseudoalteromonadaceae</taxon>
        <taxon>Psychrosphaera</taxon>
    </lineage>
</organism>
<comment type="similarity">
    <text evidence="1">Belongs to the 4-hydroxybenzoyl-CoA thioesterase family.</text>
</comment>
<dbReference type="FunFam" id="3.10.129.10:FF:000004">
    <property type="entry name" value="Tol-pal system-associated acyl-CoA thioesterase"/>
    <property type="match status" value="1"/>
</dbReference>
<reference evidence="4 5" key="1">
    <citation type="submission" date="2019-11" db="EMBL/GenBank/DDBJ databases">
        <title>P. haliotis isolates from Z. marina roots.</title>
        <authorList>
            <person name="Cohen M."/>
            <person name="Jospin G."/>
            <person name="Eisen J.A."/>
            <person name="Coil D.A."/>
        </authorList>
    </citation>
    <scope>NUCLEOTIDE SEQUENCE [LARGE SCALE GENOMIC DNA]</scope>
    <source>
        <strain evidence="4 5">UCD-MCMsp1aY</strain>
    </source>
</reference>
<keyword evidence="5" id="KW-1185">Reference proteome</keyword>
<dbReference type="InterPro" id="IPR006683">
    <property type="entry name" value="Thioestr_dom"/>
</dbReference>
<protein>
    <submittedName>
        <fullName evidence="4">Tol-pal system-associated acyl-CoA thioesterase</fullName>
    </submittedName>
</protein>
<dbReference type="Proteomes" id="UP000439994">
    <property type="component" value="Unassembled WGS sequence"/>
</dbReference>
<dbReference type="SUPFAM" id="SSF54637">
    <property type="entry name" value="Thioesterase/thiol ester dehydrase-isomerase"/>
    <property type="match status" value="1"/>
</dbReference>
<proteinExistence type="inferred from homology"/>
<evidence type="ECO:0000256" key="1">
    <source>
        <dbReference type="ARBA" id="ARBA00005953"/>
    </source>
</evidence>
<dbReference type="RefSeq" id="WP_330997671.1">
    <property type="nucleotide sequence ID" value="NZ_BAAAFQ010000006.1"/>
</dbReference>
<dbReference type="PANTHER" id="PTHR31793">
    <property type="entry name" value="4-HYDROXYBENZOYL-COA THIOESTERASE FAMILY MEMBER"/>
    <property type="match status" value="1"/>
</dbReference>
<dbReference type="PIRSF" id="PIRSF003230">
    <property type="entry name" value="YbgC"/>
    <property type="match status" value="1"/>
</dbReference>
<dbReference type="NCBIfam" id="TIGR02799">
    <property type="entry name" value="thio_ybgC"/>
    <property type="match status" value="1"/>
</dbReference>
<dbReference type="PANTHER" id="PTHR31793:SF37">
    <property type="entry name" value="ACYL-COA THIOESTER HYDROLASE YBGC"/>
    <property type="match status" value="1"/>
</dbReference>
<dbReference type="NCBIfam" id="TIGR00051">
    <property type="entry name" value="YbgC/FadM family acyl-CoA thioesterase"/>
    <property type="match status" value="1"/>
</dbReference>
<dbReference type="Pfam" id="PF03061">
    <property type="entry name" value="4HBT"/>
    <property type="match status" value="1"/>
</dbReference>
<feature type="domain" description="Thioesterase" evidence="3">
    <location>
        <begin position="16"/>
        <end position="99"/>
    </location>
</feature>
<evidence type="ECO:0000259" key="3">
    <source>
        <dbReference type="Pfam" id="PF03061"/>
    </source>
</evidence>
<name>A0A6N8F5N4_9GAMM</name>
<accession>A0A6N8F5N4</accession>
<dbReference type="InterPro" id="IPR029069">
    <property type="entry name" value="HotDog_dom_sf"/>
</dbReference>
<evidence type="ECO:0000313" key="4">
    <source>
        <dbReference type="EMBL" id="MUH71474.1"/>
    </source>
</evidence>
<evidence type="ECO:0000313" key="5">
    <source>
        <dbReference type="Proteomes" id="UP000439994"/>
    </source>
</evidence>
<dbReference type="EMBL" id="WOCD01000001">
    <property type="protein sequence ID" value="MUH71474.1"/>
    <property type="molecule type" value="Genomic_DNA"/>
</dbReference>
<dbReference type="InterPro" id="IPR014166">
    <property type="entry name" value="Tol-Pal_acyl-CoA_thioesterase"/>
</dbReference>
<dbReference type="InterPro" id="IPR050563">
    <property type="entry name" value="4-hydroxybenzoyl-CoA_TE"/>
</dbReference>
<sequence length="132" mass="14926">MFNFLVKVYYEDTDAGGIVYHANYLKYCERARTELLLSLGIEQDVYLKQNIGFVVSSMEIGFKLPARLHQALMVKTEIVKLKRASIEFRQVILNEQQDTVFEACVIVACINSEKGKPQVIPPEILGVLKSAS</sequence>
<dbReference type="AlphaFoldDB" id="A0A6N8F5N4"/>
<dbReference type="CDD" id="cd00586">
    <property type="entry name" value="4HBT"/>
    <property type="match status" value="1"/>
</dbReference>
<keyword evidence="2" id="KW-0378">Hydrolase</keyword>
<dbReference type="Gene3D" id="3.10.129.10">
    <property type="entry name" value="Hotdog Thioesterase"/>
    <property type="match status" value="1"/>
</dbReference>
<dbReference type="InterPro" id="IPR006684">
    <property type="entry name" value="YbgC/YbaW"/>
</dbReference>
<comment type="caution">
    <text evidence="4">The sequence shown here is derived from an EMBL/GenBank/DDBJ whole genome shotgun (WGS) entry which is preliminary data.</text>
</comment>
<dbReference type="GO" id="GO:0047617">
    <property type="term" value="F:fatty acyl-CoA hydrolase activity"/>
    <property type="evidence" value="ECO:0007669"/>
    <property type="project" value="TreeGrafter"/>
</dbReference>
<evidence type="ECO:0000256" key="2">
    <source>
        <dbReference type="ARBA" id="ARBA00022801"/>
    </source>
</evidence>
<gene>
    <name evidence="4" type="primary">ybgC</name>
    <name evidence="4" type="ORF">GNP35_02550</name>
</gene>